<feature type="transmembrane region" description="Helical" evidence="8">
    <location>
        <begin position="272"/>
        <end position="289"/>
    </location>
</feature>
<evidence type="ECO:0000256" key="4">
    <source>
        <dbReference type="ARBA" id="ARBA00022679"/>
    </source>
</evidence>
<comment type="caution">
    <text evidence="10">The sequence shown here is derived from an EMBL/GenBank/DDBJ whole genome shotgun (WGS) entry which is preliminary data.</text>
</comment>
<accession>A0AA38KFJ6</accession>
<dbReference type="Proteomes" id="UP001163798">
    <property type="component" value="Unassembled WGS sequence"/>
</dbReference>
<feature type="transmembrane region" description="Helical" evidence="8">
    <location>
        <begin position="35"/>
        <end position="52"/>
    </location>
</feature>
<evidence type="ECO:0000256" key="2">
    <source>
        <dbReference type="ARBA" id="ARBA00005179"/>
    </source>
</evidence>
<evidence type="ECO:0000256" key="7">
    <source>
        <dbReference type="ARBA" id="ARBA00023136"/>
    </source>
</evidence>
<gene>
    <name evidence="10" type="ORF">GGU10DRAFT_435411</name>
</gene>
<dbReference type="PANTHER" id="PTHR31595">
    <property type="entry name" value="LONG-CHAIN-ALCOHOL O-FATTY-ACYLTRANSFERASE 3-RELATED"/>
    <property type="match status" value="1"/>
</dbReference>
<comment type="subcellular location">
    <subcellularLocation>
        <location evidence="1">Membrane</location>
        <topology evidence="1">Multi-pass membrane protein</topology>
    </subcellularLocation>
</comment>
<dbReference type="InterPro" id="IPR044851">
    <property type="entry name" value="Wax_synthase"/>
</dbReference>
<dbReference type="InterPro" id="IPR032805">
    <property type="entry name" value="Wax_synthase_dom"/>
</dbReference>
<dbReference type="EMBL" id="MU793385">
    <property type="protein sequence ID" value="KAJ3784226.1"/>
    <property type="molecule type" value="Genomic_DNA"/>
</dbReference>
<feature type="domain" description="Wax synthase" evidence="9">
    <location>
        <begin position="223"/>
        <end position="311"/>
    </location>
</feature>
<dbReference type="PANTHER" id="PTHR31595:SF57">
    <property type="entry name" value="OS04G0481900 PROTEIN"/>
    <property type="match status" value="1"/>
</dbReference>
<comment type="similarity">
    <text evidence="3">Belongs to the wax synthase family.</text>
</comment>
<evidence type="ECO:0000313" key="10">
    <source>
        <dbReference type="EMBL" id="KAJ3784226.1"/>
    </source>
</evidence>
<dbReference type="GO" id="GO:0006629">
    <property type="term" value="P:lipid metabolic process"/>
    <property type="evidence" value="ECO:0007669"/>
    <property type="project" value="InterPro"/>
</dbReference>
<reference evidence="10" key="1">
    <citation type="submission" date="2022-08" db="EMBL/GenBank/DDBJ databases">
        <authorList>
            <consortium name="DOE Joint Genome Institute"/>
            <person name="Min B."/>
            <person name="Riley R."/>
            <person name="Sierra-Patev S."/>
            <person name="Naranjo-Ortiz M."/>
            <person name="Looney B."/>
            <person name="Konkel Z."/>
            <person name="Slot J.C."/>
            <person name="Sakamoto Y."/>
            <person name="Steenwyk J.L."/>
            <person name="Rokas A."/>
            <person name="Carro J."/>
            <person name="Camarero S."/>
            <person name="Ferreira P."/>
            <person name="Molpeceres G."/>
            <person name="Ruiz-Duenas F.J."/>
            <person name="Serrano A."/>
            <person name="Henrissat B."/>
            <person name="Drula E."/>
            <person name="Hughes K.W."/>
            <person name="Mata J.L."/>
            <person name="Ishikawa N.K."/>
            <person name="Vargas-Isla R."/>
            <person name="Ushijima S."/>
            <person name="Smith C.A."/>
            <person name="Ahrendt S."/>
            <person name="Andreopoulos W."/>
            <person name="He G."/>
            <person name="Labutti K."/>
            <person name="Lipzen A."/>
            <person name="Ng V."/>
            <person name="Sandor L."/>
            <person name="Barry K."/>
            <person name="Martinez A.T."/>
            <person name="Xiao Y."/>
            <person name="Gibbons J.G."/>
            <person name="Terashima K."/>
            <person name="Hibbett D.S."/>
            <person name="Grigoriev I.V."/>
        </authorList>
    </citation>
    <scope>NUCLEOTIDE SEQUENCE</scope>
    <source>
        <strain evidence="10">TFB10291</strain>
    </source>
</reference>
<feature type="transmembrane region" description="Helical" evidence="8">
    <location>
        <begin position="64"/>
        <end position="88"/>
    </location>
</feature>
<proteinExistence type="inferred from homology"/>
<dbReference type="AlphaFoldDB" id="A0AA38KFJ6"/>
<evidence type="ECO:0000256" key="1">
    <source>
        <dbReference type="ARBA" id="ARBA00004141"/>
    </source>
</evidence>
<evidence type="ECO:0000256" key="8">
    <source>
        <dbReference type="SAM" id="Phobius"/>
    </source>
</evidence>
<evidence type="ECO:0000259" key="9">
    <source>
        <dbReference type="Pfam" id="PF13813"/>
    </source>
</evidence>
<name>A0AA38KFJ6_9AGAR</name>
<organism evidence="10 11">
    <name type="scientific">Lentinula aff. detonsa</name>
    <dbReference type="NCBI Taxonomy" id="2804958"/>
    <lineage>
        <taxon>Eukaryota</taxon>
        <taxon>Fungi</taxon>
        <taxon>Dikarya</taxon>
        <taxon>Basidiomycota</taxon>
        <taxon>Agaricomycotina</taxon>
        <taxon>Agaricomycetes</taxon>
        <taxon>Agaricomycetidae</taxon>
        <taxon>Agaricales</taxon>
        <taxon>Marasmiineae</taxon>
        <taxon>Omphalotaceae</taxon>
        <taxon>Lentinula</taxon>
    </lineage>
</organism>
<feature type="transmembrane region" description="Helical" evidence="8">
    <location>
        <begin position="340"/>
        <end position="358"/>
    </location>
</feature>
<dbReference type="GO" id="GO:0016020">
    <property type="term" value="C:membrane"/>
    <property type="evidence" value="ECO:0007669"/>
    <property type="project" value="UniProtKB-SubCell"/>
</dbReference>
<feature type="transmembrane region" description="Helical" evidence="8">
    <location>
        <begin position="301"/>
        <end position="319"/>
    </location>
</feature>
<keyword evidence="11" id="KW-1185">Reference proteome</keyword>
<keyword evidence="5 8" id="KW-0812">Transmembrane</keyword>
<evidence type="ECO:0000313" key="11">
    <source>
        <dbReference type="Proteomes" id="UP001163798"/>
    </source>
</evidence>
<evidence type="ECO:0000256" key="5">
    <source>
        <dbReference type="ARBA" id="ARBA00022692"/>
    </source>
</evidence>
<keyword evidence="4 10" id="KW-0808">Transferase</keyword>
<evidence type="ECO:0000256" key="3">
    <source>
        <dbReference type="ARBA" id="ARBA00007282"/>
    </source>
</evidence>
<keyword evidence="6 8" id="KW-1133">Transmembrane helix</keyword>
<dbReference type="GO" id="GO:0008374">
    <property type="term" value="F:O-acyltransferase activity"/>
    <property type="evidence" value="ECO:0007669"/>
    <property type="project" value="InterPro"/>
</dbReference>
<dbReference type="Pfam" id="PF13813">
    <property type="entry name" value="MBOAT_2"/>
    <property type="match status" value="1"/>
</dbReference>
<evidence type="ECO:0000256" key="6">
    <source>
        <dbReference type="ARBA" id="ARBA00022989"/>
    </source>
</evidence>
<comment type="pathway">
    <text evidence="2">Secondary metabolite biosynthesis.</text>
</comment>
<protein>
    <submittedName>
        <fullName evidence="10">Membrane bound O-acyl transferase family-domain-containing protein</fullName>
    </submittedName>
</protein>
<sequence>MVQDLSNMNLRATPPFTVPLLYCLFAFGLSFHSRLVRGSFLLLIFAISYHTVMHTTTGEPPMNYIYATSSFCLFFNALDFLAITDTYAELRLVGQMKSPLSMPFLSRFWWSWKLISTPRGIGWTHEPTNVIPPRPRSQSRISFIISQLPSTIILIFVADAANLLLRSHPGFLPGGPSIAEVGPLMRYMNVLLFASSSFYALQLQYKLFSISVTAIGLSHPEHWPDLMGFWSDAYTIRRLWGRTWHQIMRRWVSAAGNFIAQKSLRLSPGTKLSAYTKLFVAFLISGIIHQFGDYSLQHRNFWAGGSLAFFLSQAVVIMIEDGVIALGKRAGVRDGTFIRLFGYFWTATWFAFCLPIWIDPYFHDGMATSKLFSPIGGLWKGDWTEVKDIIHFIEKATLNTRASKT</sequence>
<feature type="transmembrane region" description="Helical" evidence="8">
    <location>
        <begin position="12"/>
        <end position="28"/>
    </location>
</feature>
<keyword evidence="7 8" id="KW-0472">Membrane</keyword>